<dbReference type="EMBL" id="LN714492">
    <property type="protein sequence ID" value="CEL72131.1"/>
    <property type="molecule type" value="Genomic_DNA"/>
</dbReference>
<keyword evidence="10" id="KW-0012">Acyltransferase</keyword>
<name>A0A0F7UUQ0_TOXGV</name>
<evidence type="ECO:0000256" key="9">
    <source>
        <dbReference type="ARBA" id="ARBA00023136"/>
    </source>
</evidence>
<evidence type="ECO:0000256" key="6">
    <source>
        <dbReference type="ARBA" id="ARBA00022824"/>
    </source>
</evidence>
<keyword evidence="9" id="KW-0472">Membrane</keyword>
<dbReference type="Pfam" id="PF03982">
    <property type="entry name" value="DAGAT"/>
    <property type="match status" value="1"/>
</dbReference>
<reference evidence="11" key="1">
    <citation type="journal article" date="2015" name="PLoS ONE">
        <title>Comprehensive Evaluation of Toxoplasma gondii VEG and Neospora caninum LIV Genomes with Tachyzoite Stage Transcriptome and Proteome Defines Novel Transcript Features.</title>
        <authorList>
            <person name="Ramaprasad A."/>
            <person name="Mourier T."/>
            <person name="Naeem R."/>
            <person name="Malas T.B."/>
            <person name="Moussa E."/>
            <person name="Panigrahi A."/>
            <person name="Vermont S.J."/>
            <person name="Otto T.D."/>
            <person name="Wastling J."/>
            <person name="Pain A."/>
        </authorList>
    </citation>
    <scope>NUCLEOTIDE SEQUENCE</scope>
    <source>
        <strain evidence="11">VEG</strain>
    </source>
</reference>
<dbReference type="PANTHER" id="PTHR12317">
    <property type="entry name" value="DIACYLGLYCEROL O-ACYLTRANSFERASE"/>
    <property type="match status" value="1"/>
</dbReference>
<dbReference type="PANTHER" id="PTHR12317:SF63">
    <property type="entry name" value="DIACYLGLYCEROL O-ACYLTRANSFERASE 2"/>
    <property type="match status" value="1"/>
</dbReference>
<proteinExistence type="inferred from homology"/>
<keyword evidence="6" id="KW-0256">Endoplasmic reticulum</keyword>
<protein>
    <submittedName>
        <fullName evidence="11">Uncharacterized protein</fullName>
    </submittedName>
</protein>
<dbReference type="InterPro" id="IPR007130">
    <property type="entry name" value="DAGAT"/>
</dbReference>
<evidence type="ECO:0000256" key="4">
    <source>
        <dbReference type="ARBA" id="ARBA00022679"/>
    </source>
</evidence>
<comment type="subcellular location">
    <subcellularLocation>
        <location evidence="1">Endoplasmic reticulum membrane</location>
        <topology evidence="1">Multi-pass membrane protein</topology>
    </subcellularLocation>
</comment>
<evidence type="ECO:0000256" key="10">
    <source>
        <dbReference type="ARBA" id="ARBA00023315"/>
    </source>
</evidence>
<evidence type="ECO:0000256" key="5">
    <source>
        <dbReference type="ARBA" id="ARBA00022692"/>
    </source>
</evidence>
<evidence type="ECO:0000256" key="1">
    <source>
        <dbReference type="ARBA" id="ARBA00004477"/>
    </source>
</evidence>
<keyword evidence="7" id="KW-1133">Transmembrane helix</keyword>
<keyword evidence="8" id="KW-0443">Lipid metabolism</keyword>
<evidence type="ECO:0000256" key="2">
    <source>
        <dbReference type="ARBA" id="ARBA00005420"/>
    </source>
</evidence>
<dbReference type="AlphaFoldDB" id="A0A0F7UUQ0"/>
<evidence type="ECO:0000256" key="8">
    <source>
        <dbReference type="ARBA" id="ARBA00023098"/>
    </source>
</evidence>
<evidence type="ECO:0000256" key="3">
    <source>
        <dbReference type="ARBA" id="ARBA00022516"/>
    </source>
</evidence>
<evidence type="ECO:0000256" key="7">
    <source>
        <dbReference type="ARBA" id="ARBA00022989"/>
    </source>
</evidence>
<dbReference type="GO" id="GO:0005789">
    <property type="term" value="C:endoplasmic reticulum membrane"/>
    <property type="evidence" value="ECO:0007669"/>
    <property type="project" value="UniProtKB-SubCell"/>
</dbReference>
<dbReference type="GO" id="GO:0004144">
    <property type="term" value="F:diacylglycerol O-acyltransferase activity"/>
    <property type="evidence" value="ECO:0007669"/>
    <property type="project" value="TreeGrafter"/>
</dbReference>
<keyword evidence="4" id="KW-0808">Transferase</keyword>
<keyword evidence="3" id="KW-0444">Lipid biosynthesis</keyword>
<dbReference type="GO" id="GO:0019432">
    <property type="term" value="P:triglyceride biosynthetic process"/>
    <property type="evidence" value="ECO:0007669"/>
    <property type="project" value="TreeGrafter"/>
</dbReference>
<keyword evidence="5" id="KW-0812">Transmembrane</keyword>
<comment type="similarity">
    <text evidence="2">Belongs to the diacylglycerol acyltransferase family.</text>
</comment>
<accession>A0A0F7UUQ0</accession>
<sequence length="140" mass="15233">MTSIPLLGTSGWPSPPSSNAFLFGVTSLAAKLREALTINGDSVVIVPGGIAEMYAINPSTERLHLNERTGLLKLALETGADIVPIYCFGNTDTFKLTKGCRSLQPIARTLKLHKSNIWRQCNEFLTRTRVSTAGSTSPWR</sequence>
<gene>
    <name evidence="11" type="ORF">BN1205_055665</name>
</gene>
<evidence type="ECO:0000313" key="11">
    <source>
        <dbReference type="EMBL" id="CEL72131.1"/>
    </source>
</evidence>
<organism evidence="11">
    <name type="scientific">Toxoplasma gondii (strain ATCC 50861 / VEG)</name>
    <dbReference type="NCBI Taxonomy" id="432359"/>
    <lineage>
        <taxon>Eukaryota</taxon>
        <taxon>Sar</taxon>
        <taxon>Alveolata</taxon>
        <taxon>Apicomplexa</taxon>
        <taxon>Conoidasida</taxon>
        <taxon>Coccidia</taxon>
        <taxon>Eucoccidiorida</taxon>
        <taxon>Eimeriorina</taxon>
        <taxon>Sarcocystidae</taxon>
        <taxon>Toxoplasma</taxon>
    </lineage>
</organism>